<evidence type="ECO:0000313" key="8">
    <source>
        <dbReference type="EMBL" id="MFC4232622.1"/>
    </source>
</evidence>
<dbReference type="Gene3D" id="3.20.20.80">
    <property type="entry name" value="Glycosidases"/>
    <property type="match status" value="1"/>
</dbReference>
<dbReference type="InterPro" id="IPR017853">
    <property type="entry name" value="GH"/>
</dbReference>
<evidence type="ECO:0000256" key="4">
    <source>
        <dbReference type="ARBA" id="ARBA00023277"/>
    </source>
</evidence>
<keyword evidence="5 7" id="KW-0326">Glycosidase</keyword>
<proteinExistence type="inferred from homology"/>
<name>A0ABV8PX67_9BACT</name>
<dbReference type="GO" id="GO:0008422">
    <property type="term" value="F:beta-glucosidase activity"/>
    <property type="evidence" value="ECO:0007669"/>
    <property type="project" value="UniProtKB-EC"/>
</dbReference>
<keyword evidence="2 7" id="KW-0378">Hydrolase</keyword>
<evidence type="ECO:0000256" key="2">
    <source>
        <dbReference type="ARBA" id="ARBA00022801"/>
    </source>
</evidence>
<comment type="similarity">
    <text evidence="1 7">Belongs to the glycosyl hydrolase 1 family.</text>
</comment>
<dbReference type="NCBIfam" id="TIGR03356">
    <property type="entry name" value="BGL"/>
    <property type="match status" value="1"/>
</dbReference>
<accession>A0ABV8PX67</accession>
<dbReference type="InterPro" id="IPR017736">
    <property type="entry name" value="Glyco_hydro_1_beta-glucosidase"/>
</dbReference>
<dbReference type="Proteomes" id="UP001595906">
    <property type="component" value="Unassembled WGS sequence"/>
</dbReference>
<comment type="caution">
    <text evidence="8">The sequence shown here is derived from an EMBL/GenBank/DDBJ whole genome shotgun (WGS) entry which is preliminary data.</text>
</comment>
<dbReference type="PRINTS" id="PR00131">
    <property type="entry name" value="GLHYDRLASE1"/>
</dbReference>
<dbReference type="PANTHER" id="PTHR10353">
    <property type="entry name" value="GLYCOSYL HYDROLASE"/>
    <property type="match status" value="1"/>
</dbReference>
<gene>
    <name evidence="8" type="ORF">ACFOW1_12005</name>
</gene>
<organism evidence="8 9">
    <name type="scientific">Parasediminibacterium paludis</name>
    <dbReference type="NCBI Taxonomy" id="908966"/>
    <lineage>
        <taxon>Bacteria</taxon>
        <taxon>Pseudomonadati</taxon>
        <taxon>Bacteroidota</taxon>
        <taxon>Chitinophagia</taxon>
        <taxon>Chitinophagales</taxon>
        <taxon>Chitinophagaceae</taxon>
        <taxon>Parasediminibacterium</taxon>
    </lineage>
</organism>
<evidence type="ECO:0000256" key="1">
    <source>
        <dbReference type="ARBA" id="ARBA00010838"/>
    </source>
</evidence>
<evidence type="ECO:0000256" key="5">
    <source>
        <dbReference type="ARBA" id="ARBA00023295"/>
    </source>
</evidence>
<dbReference type="InterPro" id="IPR001360">
    <property type="entry name" value="Glyco_hydro_1"/>
</dbReference>
<sequence length="445" mass="51125">MQAKQFGNDFLWGVAIAAAQNEGAYNVDGRGLSIWDSFARRQGKIKGGDKPFTACDFYHRYKDDLLLVKALGFKVFRFSISWSRILPEGIGRVNKEGVAFYNRVIDECLLLGLIPYVTLYHWDLPQALEKEGGWASHQLLKWFSRFVTVCSEEFGDRVKDWIVLNEPMGFTSLGYMIGKHAPGKIGLEYFLPAVHNAVMAQAEGGRILRHLVPKAHIGTSFSCSEAMPFSNKELDIQAAKRADILLNRLFIEPSLGRGYPNDVDFPLIDKLILHNKAWKYTDKMTFNFDFIGVQNYFALTVKHNPLIPYVQLSEVTAKTRKVPVTDMGWEINADSFYRILKKYWLYGSVKEIIVSEGGAFFKDELKNGVVNDAHRIQYFQDYLQAMLKAKQEGVNVKGYFAWTLMDNFEWSEGYKARFGLVHVDFKTQLRTIKNSGYWWRSFLTR</sequence>
<comment type="catalytic activity">
    <reaction evidence="7">
        <text>Hydrolysis of terminal, non-reducing beta-D-glucosyl residues with release of beta-D-glucose.</text>
        <dbReference type="EC" id="3.2.1.21"/>
    </reaction>
</comment>
<keyword evidence="3" id="KW-0136">Cellulose degradation</keyword>
<evidence type="ECO:0000256" key="3">
    <source>
        <dbReference type="ARBA" id="ARBA00023001"/>
    </source>
</evidence>
<dbReference type="PANTHER" id="PTHR10353:SF36">
    <property type="entry name" value="LP05116P"/>
    <property type="match status" value="1"/>
</dbReference>
<evidence type="ECO:0000313" key="9">
    <source>
        <dbReference type="Proteomes" id="UP001595906"/>
    </source>
</evidence>
<keyword evidence="4" id="KW-0119">Carbohydrate metabolism</keyword>
<dbReference type="RefSeq" id="WP_379014546.1">
    <property type="nucleotide sequence ID" value="NZ_JBHSDC010000022.1"/>
</dbReference>
<evidence type="ECO:0000256" key="6">
    <source>
        <dbReference type="ARBA" id="ARBA00023326"/>
    </source>
</evidence>
<evidence type="ECO:0000256" key="7">
    <source>
        <dbReference type="RuleBase" id="RU361175"/>
    </source>
</evidence>
<keyword evidence="6" id="KW-0624">Polysaccharide degradation</keyword>
<dbReference type="EC" id="3.2.1.21" evidence="7"/>
<protein>
    <recommendedName>
        <fullName evidence="7">Beta-glucosidase</fullName>
        <ecNumber evidence="7">3.2.1.21</ecNumber>
    </recommendedName>
</protein>
<dbReference type="Pfam" id="PF00232">
    <property type="entry name" value="Glyco_hydro_1"/>
    <property type="match status" value="1"/>
</dbReference>
<keyword evidence="9" id="KW-1185">Reference proteome</keyword>
<dbReference type="SUPFAM" id="SSF51445">
    <property type="entry name" value="(Trans)glycosidases"/>
    <property type="match status" value="1"/>
</dbReference>
<dbReference type="EMBL" id="JBHSDC010000022">
    <property type="protein sequence ID" value="MFC4232622.1"/>
    <property type="molecule type" value="Genomic_DNA"/>
</dbReference>
<reference evidence="9" key="1">
    <citation type="journal article" date="2019" name="Int. J. Syst. Evol. Microbiol.">
        <title>The Global Catalogue of Microorganisms (GCM) 10K type strain sequencing project: providing services to taxonomists for standard genome sequencing and annotation.</title>
        <authorList>
            <consortium name="The Broad Institute Genomics Platform"/>
            <consortium name="The Broad Institute Genome Sequencing Center for Infectious Disease"/>
            <person name="Wu L."/>
            <person name="Ma J."/>
        </authorList>
    </citation>
    <scope>NUCLEOTIDE SEQUENCE [LARGE SCALE GENOMIC DNA]</scope>
    <source>
        <strain evidence="9">CECT 8010</strain>
    </source>
</reference>